<dbReference type="InterPro" id="IPR025383">
    <property type="entry name" value="MrpA_C/MbhD"/>
</dbReference>
<feature type="transmembrane region" description="Helical" evidence="9">
    <location>
        <begin position="321"/>
        <end position="345"/>
    </location>
</feature>
<dbReference type="Pfam" id="PF04039">
    <property type="entry name" value="MnhB"/>
    <property type="match status" value="1"/>
</dbReference>
<comment type="caution">
    <text evidence="14">The sequence shown here is derived from an EMBL/GenBank/DDBJ whole genome shotgun (WGS) entry which is preliminary data.</text>
</comment>
<feature type="transmembrane region" description="Helical" evidence="9">
    <location>
        <begin position="366"/>
        <end position="388"/>
    </location>
</feature>
<dbReference type="PANTHER" id="PTHR43373:SF1">
    <property type="entry name" value="NA(+)_H(+) ANTIPORTER SUBUNIT A"/>
    <property type="match status" value="1"/>
</dbReference>
<feature type="domain" description="MrpA C-terminal/MbhE" evidence="13">
    <location>
        <begin position="696"/>
        <end position="785"/>
    </location>
</feature>
<evidence type="ECO:0000256" key="6">
    <source>
        <dbReference type="ARBA" id="ARBA00023136"/>
    </source>
</evidence>
<organism evidence="14 15">
    <name type="scientific">Kocuria palustris PEL</name>
    <dbReference type="NCBI Taxonomy" id="1236550"/>
    <lineage>
        <taxon>Bacteria</taxon>
        <taxon>Bacillati</taxon>
        <taxon>Actinomycetota</taxon>
        <taxon>Actinomycetes</taxon>
        <taxon>Micrococcales</taxon>
        <taxon>Micrococcaceae</taxon>
        <taxon>Kocuria</taxon>
    </lineage>
</organism>
<feature type="transmembrane region" description="Helical" evidence="9">
    <location>
        <begin position="636"/>
        <end position="654"/>
    </location>
</feature>
<evidence type="ECO:0000256" key="7">
    <source>
        <dbReference type="RuleBase" id="RU000320"/>
    </source>
</evidence>
<keyword evidence="3" id="KW-1003">Cell membrane</keyword>
<dbReference type="AlphaFoldDB" id="M2XE11"/>
<feature type="transmembrane region" description="Helical" evidence="9">
    <location>
        <begin position="660"/>
        <end position="679"/>
    </location>
</feature>
<feature type="transmembrane region" description="Helical" evidence="9">
    <location>
        <begin position="296"/>
        <end position="315"/>
    </location>
</feature>
<feature type="domain" description="NADH:quinone oxidoreductase/Mrp antiporter transmembrane" evidence="10">
    <location>
        <begin position="124"/>
        <end position="398"/>
    </location>
</feature>
<feature type="transmembrane region" description="Helical" evidence="9">
    <location>
        <begin position="128"/>
        <end position="150"/>
    </location>
</feature>
<name>M2XE11_9MICC</name>
<dbReference type="Pfam" id="PF20501">
    <property type="entry name" value="MbhE"/>
    <property type="match status" value="1"/>
</dbReference>
<feature type="transmembrane region" description="Helical" evidence="9">
    <location>
        <begin position="241"/>
        <end position="261"/>
    </location>
</feature>
<evidence type="ECO:0000256" key="9">
    <source>
        <dbReference type="SAM" id="Phobius"/>
    </source>
</evidence>
<feature type="transmembrane region" description="Helical" evidence="9">
    <location>
        <begin position="611"/>
        <end position="629"/>
    </location>
</feature>
<feature type="domain" description="Na+/H+ antiporter MnhB subunit-related protein" evidence="11">
    <location>
        <begin position="841"/>
        <end position="964"/>
    </location>
</feature>
<feature type="transmembrane region" description="Helical" evidence="9">
    <location>
        <begin position="162"/>
        <end position="184"/>
    </location>
</feature>
<feature type="transmembrane region" description="Helical" evidence="9">
    <location>
        <begin position="868"/>
        <end position="888"/>
    </location>
</feature>
<feature type="region of interest" description="Disordered" evidence="8">
    <location>
        <begin position="1022"/>
        <end position="1074"/>
    </location>
</feature>
<dbReference type="PRINTS" id="PR01434">
    <property type="entry name" value="NADHDHGNASE5"/>
</dbReference>
<evidence type="ECO:0000256" key="2">
    <source>
        <dbReference type="ARBA" id="ARBA00022448"/>
    </source>
</evidence>
<feature type="transmembrane region" description="Helical" evidence="9">
    <location>
        <begin position="943"/>
        <end position="967"/>
    </location>
</feature>
<dbReference type="InterPro" id="IPR001750">
    <property type="entry name" value="ND/Mrp_TM"/>
</dbReference>
<feature type="transmembrane region" description="Helical" evidence="9">
    <location>
        <begin position="73"/>
        <end position="93"/>
    </location>
</feature>
<dbReference type="Pfam" id="PF00361">
    <property type="entry name" value="Proton_antipo_M"/>
    <property type="match status" value="1"/>
</dbReference>
<dbReference type="STRING" id="71999.KPaMU14_10780"/>
<evidence type="ECO:0000259" key="13">
    <source>
        <dbReference type="Pfam" id="PF20501"/>
    </source>
</evidence>
<evidence type="ECO:0000256" key="8">
    <source>
        <dbReference type="SAM" id="MobiDB-lite"/>
    </source>
</evidence>
<proteinExistence type="predicted"/>
<keyword evidence="6 9" id="KW-0472">Membrane</keyword>
<evidence type="ECO:0000259" key="12">
    <source>
        <dbReference type="Pfam" id="PF13244"/>
    </source>
</evidence>
<sequence length="1074" mass="114994">MLAVLIAHAAIALLAPPLFTRFGRSAFYVIAAVPAASFIWVLLQGGAAHSGQWQQVIPWLPTMDLAIALRTDSLAWVMSLIVLGIGALVLAYCARYFSEDSPDTGSFGAQLVAFAGAMYGLVVADDLLLLFIFWEITTVLSFLLIGYARVRLSARRASMQALIITTAGGLTMLVGVILLGQSAGTYRISELVAMGPQLASHGPIIDVAIALLLVGAVTKSALIPFHFWLPEAMAAPTPVSAYLHAASMVKAGVYLVARLAPGYSDTAAWQPMLLTLGVGTMVFGGWVAMRQYDLKLLLAYGTVSQLGFMILVLSVGTPDAALAGMALLVGHALFKATLFLTVGIIDHETGTRDIRKLSELGRQMPVLLVVAIIAAASMAGVPPFGGFVAKEAVLGTLLHDVQADTGDALAWIRLLGVILGSVFTVVYSARFVWGAFGVKRSAFAQLPTGEDGRPMRTPAHHAARSFVAPAVVLTVLTIVYGFVPGPVEHSLLPWVGEFAGEATLHLALWHGINGALLISLGIIALGLLLHANRRTLAAVLHSLPHMTPAERIYREVIDSLDKLAVWVTGKTQRGSLSFYLSVILITAIVVPVTVLFLYETPPLGSMRIADSWGQLVAAALIIGACLAVLRAGKRFLAVLLVSVTGYGLALTFALQGAPDLALTQTLVETIALVAFVLALRTLPAPVWDRKADRTRLPRAIIAILFGGFMMLLAAFSMASRTESPVSFAMPRLAYEEGDGANVVNVLLVDIRVWDTFGEISVLVLAATGIASLIFVLGRRDRPHATAQPSTGQIRQIRQRSEITARSFETEFDRASRSFRGDVDDPYIVAGRTLSPERRSIVLEIVTRLLFHTIIMVSLYFLIAGHNLPGGGFAGGLTAGLALTLRYLAGGRYELWRSTPINAGTMLGLGLAIAAVYAIAPIFFGGSIMQSYTFEWTWPIIGEVKFVTAMIFDVGVYLVVVGMVLDVLRSLGGQIDRHTEDEALRRRRRAAGRGGARIRVVRRPSSEPGSTGAITVLREEASDDVDLTESDATQDVTVSETDLKDFGGGGMDRQQILSAGKRTSTDDDRTGEGRR</sequence>
<dbReference type="NCBIfam" id="NF009284">
    <property type="entry name" value="PRK12644.1"/>
    <property type="match status" value="1"/>
</dbReference>
<feature type="transmembrane region" description="Helical" evidence="9">
    <location>
        <begin position="699"/>
        <end position="718"/>
    </location>
</feature>
<feature type="domain" description="MrpA C-terminal/MbhD" evidence="12">
    <location>
        <begin position="619"/>
        <end position="683"/>
    </location>
</feature>
<evidence type="ECO:0000313" key="14">
    <source>
        <dbReference type="EMBL" id="EME37346.1"/>
    </source>
</evidence>
<dbReference type="PANTHER" id="PTHR43373">
    <property type="entry name" value="NA(+)/H(+) ANTIPORTER SUBUNIT"/>
    <property type="match status" value="1"/>
</dbReference>
<dbReference type="InterPro" id="IPR007182">
    <property type="entry name" value="MnhB"/>
</dbReference>
<evidence type="ECO:0000259" key="11">
    <source>
        <dbReference type="Pfam" id="PF04039"/>
    </source>
</evidence>
<feature type="compositionally biased region" description="Polar residues" evidence="8">
    <location>
        <begin position="1029"/>
        <end position="1039"/>
    </location>
</feature>
<dbReference type="InterPro" id="IPR050616">
    <property type="entry name" value="CPA3_Na-H_Antiporter_A"/>
</dbReference>
<comment type="subcellular location">
    <subcellularLocation>
        <location evidence="1">Cell membrane</location>
        <topology evidence="1">Multi-pass membrane protein</topology>
    </subcellularLocation>
    <subcellularLocation>
        <location evidence="7">Membrane</location>
        <topology evidence="7">Multi-pass membrane protein</topology>
    </subcellularLocation>
</comment>
<evidence type="ECO:0000256" key="1">
    <source>
        <dbReference type="ARBA" id="ARBA00004651"/>
    </source>
</evidence>
<evidence type="ECO:0000256" key="5">
    <source>
        <dbReference type="ARBA" id="ARBA00022989"/>
    </source>
</evidence>
<protein>
    <submittedName>
        <fullName evidence="14">Na(+) H(+) antiporter subunit A / Na(+) H(+) antiporter subunit B</fullName>
    </submittedName>
</protein>
<accession>M2XE11</accession>
<gene>
    <name evidence="14" type="ORF">C884_01854</name>
</gene>
<feature type="compositionally biased region" description="Basic and acidic residues" evidence="8">
    <location>
        <begin position="1062"/>
        <end position="1074"/>
    </location>
</feature>
<feature type="transmembrane region" description="Helical" evidence="9">
    <location>
        <begin position="578"/>
        <end position="599"/>
    </location>
</feature>
<feature type="transmembrane region" description="Helical" evidence="9">
    <location>
        <begin position="900"/>
        <end position="923"/>
    </location>
</feature>
<feature type="transmembrane region" description="Helical" evidence="9">
    <location>
        <begin position="759"/>
        <end position="777"/>
    </location>
</feature>
<feature type="transmembrane region" description="Helical" evidence="9">
    <location>
        <begin position="408"/>
        <end position="433"/>
    </location>
</feature>
<dbReference type="EMBL" id="ANHZ02000004">
    <property type="protein sequence ID" value="EME37346.1"/>
    <property type="molecule type" value="Genomic_DNA"/>
</dbReference>
<evidence type="ECO:0000256" key="4">
    <source>
        <dbReference type="ARBA" id="ARBA00022692"/>
    </source>
</evidence>
<feature type="transmembrane region" description="Helical" evidence="9">
    <location>
        <begin position="466"/>
        <end position="487"/>
    </location>
</feature>
<dbReference type="GO" id="GO:0005886">
    <property type="term" value="C:plasma membrane"/>
    <property type="evidence" value="ECO:0007669"/>
    <property type="project" value="UniProtKB-SubCell"/>
</dbReference>
<dbReference type="RefSeq" id="WP_006213854.1">
    <property type="nucleotide sequence ID" value="NZ_ANHZ02000004.1"/>
</dbReference>
<evidence type="ECO:0000313" key="15">
    <source>
        <dbReference type="Proteomes" id="UP000009877"/>
    </source>
</evidence>
<dbReference type="InterPro" id="IPR046806">
    <property type="entry name" value="MrpA_C/MbhE"/>
</dbReference>
<feature type="transmembrane region" description="Helical" evidence="9">
    <location>
        <begin position="840"/>
        <end position="862"/>
    </location>
</feature>
<evidence type="ECO:0000259" key="10">
    <source>
        <dbReference type="Pfam" id="PF00361"/>
    </source>
</evidence>
<feature type="transmembrane region" description="Helical" evidence="9">
    <location>
        <begin position="507"/>
        <end position="529"/>
    </location>
</feature>
<evidence type="ECO:0000256" key="3">
    <source>
        <dbReference type="ARBA" id="ARBA00022475"/>
    </source>
</evidence>
<keyword evidence="5 9" id="KW-1133">Transmembrane helix</keyword>
<feature type="transmembrane region" description="Helical" evidence="9">
    <location>
        <begin position="204"/>
        <end position="229"/>
    </location>
</feature>
<keyword evidence="2" id="KW-0813">Transport</keyword>
<feature type="transmembrane region" description="Helical" evidence="9">
    <location>
        <begin position="267"/>
        <end position="289"/>
    </location>
</feature>
<keyword evidence="15" id="KW-1185">Reference proteome</keyword>
<reference evidence="14 15" key="1">
    <citation type="journal article" date="2014" name="Genome Announc.">
        <title>Draft Genome Sequence of Kocuria palustris PEL.</title>
        <authorList>
            <person name="Sharma G."/>
            <person name="Khatri I."/>
            <person name="Subramanian S."/>
        </authorList>
    </citation>
    <scope>NUCLEOTIDE SEQUENCE [LARGE SCALE GENOMIC DNA]</scope>
    <source>
        <strain evidence="14 15">PEL</strain>
    </source>
</reference>
<feature type="transmembrane region" description="Helical" evidence="9">
    <location>
        <begin position="105"/>
        <end position="122"/>
    </location>
</feature>
<dbReference type="Proteomes" id="UP000009877">
    <property type="component" value="Unassembled WGS sequence"/>
</dbReference>
<dbReference type="Pfam" id="PF13244">
    <property type="entry name" value="MbhD"/>
    <property type="match status" value="1"/>
</dbReference>
<keyword evidence="4 7" id="KW-0812">Transmembrane</keyword>